<feature type="domain" description="Sialidase" evidence="1">
    <location>
        <begin position="33"/>
        <end position="317"/>
    </location>
</feature>
<protein>
    <submittedName>
        <fullName evidence="2">Neuraminidase (Sialidase)</fullName>
    </submittedName>
</protein>
<dbReference type="Proteomes" id="UP000250369">
    <property type="component" value="Unassembled WGS sequence"/>
</dbReference>
<dbReference type="OrthoDB" id="41724at2"/>
<dbReference type="RefSeq" id="WP_113031550.1">
    <property type="nucleotide sequence ID" value="NZ_QMFB01000007.1"/>
</dbReference>
<reference evidence="2 3" key="1">
    <citation type="journal article" date="2009" name="Int. J. Syst. Evol. Microbiol.">
        <title>Paenibacillus contaminans sp. nov., isolated from a contaminated laboratory plate.</title>
        <authorList>
            <person name="Chou J.H."/>
            <person name="Lee J.H."/>
            <person name="Lin M.C."/>
            <person name="Chang P.S."/>
            <person name="Arun A.B."/>
            <person name="Young C.C."/>
            <person name="Chen W.M."/>
        </authorList>
    </citation>
    <scope>NUCLEOTIDE SEQUENCE [LARGE SCALE GENOMIC DNA]</scope>
    <source>
        <strain evidence="2 3">CKOBP-6</strain>
    </source>
</reference>
<evidence type="ECO:0000259" key="1">
    <source>
        <dbReference type="Pfam" id="PF13088"/>
    </source>
</evidence>
<comment type="caution">
    <text evidence="2">The sequence shown here is derived from an EMBL/GenBank/DDBJ whole genome shotgun (WGS) entry which is preliminary data.</text>
</comment>
<accession>A0A329MM52</accession>
<dbReference type="PANTHER" id="PTHR43752:SF2">
    <property type="entry name" value="BNR_ASP-BOX REPEAT FAMILY PROTEIN"/>
    <property type="match status" value="1"/>
</dbReference>
<organism evidence="2 3">
    <name type="scientific">Paenibacillus contaminans</name>
    <dbReference type="NCBI Taxonomy" id="450362"/>
    <lineage>
        <taxon>Bacteria</taxon>
        <taxon>Bacillati</taxon>
        <taxon>Bacillota</taxon>
        <taxon>Bacilli</taxon>
        <taxon>Bacillales</taxon>
        <taxon>Paenibacillaceae</taxon>
        <taxon>Paenibacillus</taxon>
    </lineage>
</organism>
<name>A0A329MM52_9BACL</name>
<dbReference type="InterPro" id="IPR036278">
    <property type="entry name" value="Sialidase_sf"/>
</dbReference>
<sequence length="339" mass="37594">MLVETKNKEFLFDDDRPFRSCHASTLIVLNRDNVLAAWFGGSEEGSDDVGIWGALRSNGVWSEPRQLAGDGSEPLWNPVLYRGADGVIALYYKAGKKIRSWRTMIMTSANEGKTWTSPKELVPGDVGGRGPVKNKPIPLIGGVLAAPASIETKERWDAFADLSSDGGASWQRSETIPLRRVTLPPSGETFFDKNAVTHKGVIQPTLWESSPGQVHMLLRSTESSIFRSDSMDGGRTWCEAYATGLPNNNSGIDLAQLDEGLLALVYNPVSGRHGERTPLVIRFSHDNGRSWEQEVVLEDEPGEYSYPAIVACGGELHLTYTWKRERIAYWRLTLDRKQS</sequence>
<dbReference type="AlphaFoldDB" id="A0A329MM52"/>
<evidence type="ECO:0000313" key="3">
    <source>
        <dbReference type="Proteomes" id="UP000250369"/>
    </source>
</evidence>
<dbReference type="Pfam" id="PF13088">
    <property type="entry name" value="BNR_2"/>
    <property type="match status" value="1"/>
</dbReference>
<dbReference type="SUPFAM" id="SSF50939">
    <property type="entry name" value="Sialidases"/>
    <property type="match status" value="1"/>
</dbReference>
<keyword evidence="3" id="KW-1185">Reference proteome</keyword>
<dbReference type="Gene3D" id="2.120.10.10">
    <property type="match status" value="1"/>
</dbReference>
<dbReference type="CDD" id="cd15482">
    <property type="entry name" value="Sialidase_non-viral"/>
    <property type="match status" value="1"/>
</dbReference>
<dbReference type="InterPro" id="IPR011040">
    <property type="entry name" value="Sialidase"/>
</dbReference>
<evidence type="ECO:0000313" key="2">
    <source>
        <dbReference type="EMBL" id="RAV20692.1"/>
    </source>
</evidence>
<proteinExistence type="predicted"/>
<dbReference type="PANTHER" id="PTHR43752">
    <property type="entry name" value="BNR/ASP-BOX REPEAT FAMILY PROTEIN"/>
    <property type="match status" value="1"/>
</dbReference>
<dbReference type="EMBL" id="QMFB01000007">
    <property type="protein sequence ID" value="RAV20692.1"/>
    <property type="molecule type" value="Genomic_DNA"/>
</dbReference>
<gene>
    <name evidence="2" type="ORF">DQG23_14375</name>
</gene>